<name>A0A7V4U0X0_CALAY</name>
<evidence type="ECO:0000256" key="3">
    <source>
        <dbReference type="ARBA" id="ARBA00022750"/>
    </source>
</evidence>
<dbReference type="PANTHER" id="PTHR30302">
    <property type="entry name" value="HYDROGENASE 1 MATURATION PROTEASE"/>
    <property type="match status" value="1"/>
</dbReference>
<dbReference type="PANTHER" id="PTHR30302:SF1">
    <property type="entry name" value="HYDROGENASE 2 MATURATION PROTEASE"/>
    <property type="match status" value="1"/>
</dbReference>
<dbReference type="GO" id="GO:0016485">
    <property type="term" value="P:protein processing"/>
    <property type="evidence" value="ECO:0007669"/>
    <property type="project" value="TreeGrafter"/>
</dbReference>
<keyword evidence="3" id="KW-0064">Aspartyl protease</keyword>
<dbReference type="InterPro" id="IPR000671">
    <property type="entry name" value="Peptidase_A31"/>
</dbReference>
<gene>
    <name evidence="5" type="ORF">ENK44_09700</name>
</gene>
<keyword evidence="4" id="KW-0378">Hydrolase</keyword>
<sequence length="156" mass="17160">MQRNHNNKLLILGIGNILMGDEGVGVRVAQYLFSQKLPEGVTCLDGGTGGFHLLEHLQEADTVFLIDAINDGQHPGTITVLTPRYSKDYPATLTAHDIGLKDLIDSLYLLGKVPNIRLFAVSIKLQSEPVMELSAEMDKAVPRIADQILKETLQRI</sequence>
<dbReference type="PRINTS" id="PR00446">
    <property type="entry name" value="HYDRGNUPTAKE"/>
</dbReference>
<accession>A0A7V4U0X0</accession>
<evidence type="ECO:0000256" key="1">
    <source>
        <dbReference type="ARBA" id="ARBA00006814"/>
    </source>
</evidence>
<evidence type="ECO:0000313" key="5">
    <source>
        <dbReference type="EMBL" id="HGY55965.1"/>
    </source>
</evidence>
<dbReference type="GO" id="GO:0004190">
    <property type="term" value="F:aspartic-type endopeptidase activity"/>
    <property type="evidence" value="ECO:0007669"/>
    <property type="project" value="UniProtKB-KW"/>
</dbReference>
<reference evidence="5" key="1">
    <citation type="journal article" date="2020" name="mSystems">
        <title>Genome- and Community-Level Interaction Insights into Carbon Utilization and Element Cycling Functions of Hydrothermarchaeota in Hydrothermal Sediment.</title>
        <authorList>
            <person name="Zhou Z."/>
            <person name="Liu Y."/>
            <person name="Xu W."/>
            <person name="Pan J."/>
            <person name="Luo Z.H."/>
            <person name="Li M."/>
        </authorList>
    </citation>
    <scope>NUCLEOTIDE SEQUENCE [LARGE SCALE GENOMIC DNA]</scope>
    <source>
        <strain evidence="5">HyVt-577</strain>
    </source>
</reference>
<dbReference type="GO" id="GO:0008047">
    <property type="term" value="F:enzyme activator activity"/>
    <property type="evidence" value="ECO:0007669"/>
    <property type="project" value="InterPro"/>
</dbReference>
<evidence type="ECO:0000256" key="4">
    <source>
        <dbReference type="ARBA" id="ARBA00022801"/>
    </source>
</evidence>
<keyword evidence="2 5" id="KW-0645">Protease</keyword>
<proteinExistence type="inferred from homology"/>
<dbReference type="Proteomes" id="UP000885779">
    <property type="component" value="Unassembled WGS sequence"/>
</dbReference>
<comment type="similarity">
    <text evidence="1">Belongs to the peptidase A31 family.</text>
</comment>
<dbReference type="Pfam" id="PF01750">
    <property type="entry name" value="HycI"/>
    <property type="match status" value="1"/>
</dbReference>
<dbReference type="AlphaFoldDB" id="A0A7V4U0X0"/>
<dbReference type="Gene3D" id="3.40.50.1450">
    <property type="entry name" value="HybD-like"/>
    <property type="match status" value="1"/>
</dbReference>
<evidence type="ECO:0000256" key="2">
    <source>
        <dbReference type="ARBA" id="ARBA00022670"/>
    </source>
</evidence>
<protein>
    <submittedName>
        <fullName evidence="5">Hydrogenase maturation protease</fullName>
    </submittedName>
</protein>
<dbReference type="InterPro" id="IPR023430">
    <property type="entry name" value="Pept_HybD-like_dom_sf"/>
</dbReference>
<organism evidence="5">
    <name type="scientific">Caldithrix abyssi</name>
    <dbReference type="NCBI Taxonomy" id="187145"/>
    <lineage>
        <taxon>Bacteria</taxon>
        <taxon>Pseudomonadati</taxon>
        <taxon>Calditrichota</taxon>
        <taxon>Calditrichia</taxon>
        <taxon>Calditrichales</taxon>
        <taxon>Calditrichaceae</taxon>
        <taxon>Caldithrix</taxon>
    </lineage>
</organism>
<dbReference type="SUPFAM" id="SSF53163">
    <property type="entry name" value="HybD-like"/>
    <property type="match status" value="1"/>
</dbReference>
<dbReference type="EMBL" id="DRQG01000090">
    <property type="protein sequence ID" value="HGY55965.1"/>
    <property type="molecule type" value="Genomic_DNA"/>
</dbReference>
<dbReference type="NCBIfam" id="TIGR00072">
    <property type="entry name" value="hydrog_prot"/>
    <property type="match status" value="1"/>
</dbReference>
<comment type="caution">
    <text evidence="5">The sequence shown here is derived from an EMBL/GenBank/DDBJ whole genome shotgun (WGS) entry which is preliminary data.</text>
</comment>